<dbReference type="GO" id="GO:0051301">
    <property type="term" value="P:cell division"/>
    <property type="evidence" value="ECO:0007669"/>
    <property type="project" value="UniProtKB-KW"/>
</dbReference>
<dbReference type="Gene3D" id="3.10.50.40">
    <property type="match status" value="1"/>
</dbReference>
<evidence type="ECO:0000256" key="11">
    <source>
        <dbReference type="ARBA" id="ARBA00029986"/>
    </source>
</evidence>
<comment type="subcellular location">
    <subcellularLocation>
        <location evidence="12">Cytoplasm</location>
    </subcellularLocation>
    <text evidence="12">About half TF is bound to the ribosome near the polypeptide exit tunnel while the other half is free in the cytoplasm.</text>
</comment>
<evidence type="ECO:0000313" key="16">
    <source>
        <dbReference type="EMBL" id="PSB48264.1"/>
    </source>
</evidence>
<dbReference type="InterPro" id="IPR046357">
    <property type="entry name" value="PPIase_dom_sf"/>
</dbReference>
<keyword evidence="6 12" id="KW-0697">Rotamase</keyword>
<keyword evidence="7 12" id="KW-0143">Chaperone</keyword>
<evidence type="ECO:0000256" key="7">
    <source>
        <dbReference type="ARBA" id="ARBA00023186"/>
    </source>
</evidence>
<dbReference type="PANTHER" id="PTHR30560">
    <property type="entry name" value="TRIGGER FACTOR CHAPERONE AND PEPTIDYL-PROLYL CIS/TRANS ISOMERASE"/>
    <property type="match status" value="1"/>
</dbReference>
<dbReference type="GO" id="GO:0051083">
    <property type="term" value="P:'de novo' cotranslational protein folding"/>
    <property type="evidence" value="ECO:0007669"/>
    <property type="project" value="TreeGrafter"/>
</dbReference>
<comment type="catalytic activity">
    <reaction evidence="1 12 13">
        <text>[protein]-peptidylproline (omega=180) = [protein]-peptidylproline (omega=0)</text>
        <dbReference type="Rhea" id="RHEA:16237"/>
        <dbReference type="Rhea" id="RHEA-COMP:10747"/>
        <dbReference type="Rhea" id="RHEA-COMP:10748"/>
        <dbReference type="ChEBI" id="CHEBI:83833"/>
        <dbReference type="ChEBI" id="CHEBI:83834"/>
        <dbReference type="EC" id="5.2.1.8"/>
    </reaction>
</comment>
<comment type="caution">
    <text evidence="16">The sequence shown here is derived from an EMBL/GenBank/DDBJ whole genome shotgun (WGS) entry which is preliminary data.</text>
</comment>
<dbReference type="FunFam" id="3.30.70.1050:FF:000004">
    <property type="entry name" value="Trigger factor"/>
    <property type="match status" value="1"/>
</dbReference>
<evidence type="ECO:0000259" key="15">
    <source>
        <dbReference type="PROSITE" id="PS50059"/>
    </source>
</evidence>
<dbReference type="SUPFAM" id="SSF102735">
    <property type="entry name" value="Trigger factor ribosome-binding domain"/>
    <property type="match status" value="1"/>
</dbReference>
<dbReference type="FunFam" id="3.10.50.40:FF:000001">
    <property type="entry name" value="Trigger factor"/>
    <property type="match status" value="1"/>
</dbReference>
<dbReference type="Pfam" id="PF00254">
    <property type="entry name" value="FKBP_C"/>
    <property type="match status" value="1"/>
</dbReference>
<dbReference type="Pfam" id="PF05697">
    <property type="entry name" value="Trigger_N"/>
    <property type="match status" value="1"/>
</dbReference>
<comment type="domain">
    <text evidence="12">Consists of 3 domains; the N-terminus binds the ribosome, the middle domain has PPIase activity, while the C-terminus has intrinsic chaperone activity on its own.</text>
</comment>
<dbReference type="EC" id="5.2.1.8" evidence="3 12"/>
<dbReference type="PIRSF" id="PIRSF003095">
    <property type="entry name" value="Trigger_factor"/>
    <property type="match status" value="1"/>
</dbReference>
<evidence type="ECO:0000256" key="14">
    <source>
        <dbReference type="RuleBase" id="RU003914"/>
    </source>
</evidence>
<dbReference type="GO" id="GO:0015031">
    <property type="term" value="P:protein transport"/>
    <property type="evidence" value="ECO:0007669"/>
    <property type="project" value="UniProtKB-UniRule"/>
</dbReference>
<keyword evidence="8 12" id="KW-0413">Isomerase</keyword>
<evidence type="ECO:0000256" key="13">
    <source>
        <dbReference type="PROSITE-ProRule" id="PRU00277"/>
    </source>
</evidence>
<dbReference type="AlphaFoldDB" id="A0A2T1FTE4"/>
<dbReference type="GO" id="GO:0043335">
    <property type="term" value="P:protein unfolding"/>
    <property type="evidence" value="ECO:0007669"/>
    <property type="project" value="TreeGrafter"/>
</dbReference>
<feature type="domain" description="PPIase FKBP-type" evidence="15">
    <location>
        <begin position="169"/>
        <end position="230"/>
    </location>
</feature>
<protein>
    <recommendedName>
        <fullName evidence="4 12">Trigger factor</fullName>
        <shortName evidence="12">TF</shortName>
        <ecNumber evidence="3 12">5.2.1.8</ecNumber>
    </recommendedName>
    <alternativeName>
        <fullName evidence="11 12">PPIase</fullName>
    </alternativeName>
</protein>
<evidence type="ECO:0000256" key="4">
    <source>
        <dbReference type="ARBA" id="ARBA00016902"/>
    </source>
</evidence>
<dbReference type="OrthoDB" id="9767721at2"/>
<keyword evidence="17" id="KW-1185">Reference proteome</keyword>
<dbReference type="InterPro" id="IPR036611">
    <property type="entry name" value="Trigger_fac_ribosome-bd_sf"/>
</dbReference>
<sequence length="461" mass="51045">MKVTQEKLEHSRIGLQIEVTGDQTTKYYEQAIKKLTTSANIPGFRKGKIPRQVILQRMGQTQVKAMALEALLEPSINQAIEQESVPAIGNYQITSDFDKLLETYVPGQALTFGATVDVPPTVTLGTYTGLAVKAEEIVYDPAQVDDFIDRQRREKATTIPVVGRAAKLEDIAVVDYEGKLADGTLIDGAQADDFDIELSEGKFISDLVHGIVGMNVGETREVNVTFPADYPREDLAAQPAIFNVVLKDLKEQELPALDDDFAKEASDFDTLTEYRESIVTRFQEQAKKSTDQNIITAIETALIDVAQADLPETAIERETMNILNQMANQFSQYGMDVNKLFTRETIPKMKENCRTDAISNIKQQLAIAEIAKQENITVSDEDIAAKMSEIIPQLAGENIDENRLRSFITEDLQKEKTLEWLKEHAQIELVPAGSLKAADEDEATSAGESEAIDILAEAVTE</sequence>
<dbReference type="SUPFAM" id="SSF109998">
    <property type="entry name" value="Triger factor/SurA peptide-binding domain-like"/>
    <property type="match status" value="1"/>
</dbReference>
<dbReference type="InterPro" id="IPR008880">
    <property type="entry name" value="Trigger_fac_C"/>
</dbReference>
<dbReference type="GO" id="GO:0005737">
    <property type="term" value="C:cytoplasm"/>
    <property type="evidence" value="ECO:0007669"/>
    <property type="project" value="UniProtKB-SubCell"/>
</dbReference>
<dbReference type="EMBL" id="PVWO01000444">
    <property type="protein sequence ID" value="PSB48264.1"/>
    <property type="molecule type" value="Genomic_DNA"/>
</dbReference>
<gene>
    <name evidence="12" type="primary">tig</name>
    <name evidence="16" type="ORF">C7B77_23940</name>
</gene>
<dbReference type="Pfam" id="PF05698">
    <property type="entry name" value="Trigger_C"/>
    <property type="match status" value="1"/>
</dbReference>
<dbReference type="NCBIfam" id="TIGR00115">
    <property type="entry name" value="tig"/>
    <property type="match status" value="1"/>
</dbReference>
<dbReference type="InterPro" id="IPR027304">
    <property type="entry name" value="Trigger_fact/SurA_dom_sf"/>
</dbReference>
<keyword evidence="5 12" id="KW-0132">Cell division</keyword>
<reference evidence="16 17" key="1">
    <citation type="submission" date="2018-03" db="EMBL/GenBank/DDBJ databases">
        <title>The ancient ancestry and fast evolution of plastids.</title>
        <authorList>
            <person name="Moore K.R."/>
            <person name="Magnabosco C."/>
            <person name="Momper L."/>
            <person name="Gold D.A."/>
            <person name="Bosak T."/>
            <person name="Fournier G.P."/>
        </authorList>
    </citation>
    <scope>NUCLEOTIDE SEQUENCE [LARGE SCALE GENOMIC DNA]</scope>
    <source>
        <strain evidence="16 17">CCALA 037</strain>
    </source>
</reference>
<dbReference type="GO" id="GO:0003755">
    <property type="term" value="F:peptidyl-prolyl cis-trans isomerase activity"/>
    <property type="evidence" value="ECO:0007669"/>
    <property type="project" value="UniProtKB-UniRule"/>
</dbReference>
<evidence type="ECO:0000256" key="3">
    <source>
        <dbReference type="ARBA" id="ARBA00013194"/>
    </source>
</evidence>
<dbReference type="Proteomes" id="UP000238937">
    <property type="component" value="Unassembled WGS sequence"/>
</dbReference>
<comment type="function">
    <text evidence="10 12">Involved in protein export. Acts as a chaperone by maintaining the newly synthesized protein in an open conformation. Functions as a peptidyl-prolyl cis-trans isomerase.</text>
</comment>
<evidence type="ECO:0000256" key="2">
    <source>
        <dbReference type="ARBA" id="ARBA00005464"/>
    </source>
</evidence>
<organism evidence="16 17">
    <name type="scientific">Chamaesiphon polymorphus CCALA 037</name>
    <dbReference type="NCBI Taxonomy" id="2107692"/>
    <lineage>
        <taxon>Bacteria</taxon>
        <taxon>Bacillati</taxon>
        <taxon>Cyanobacteriota</taxon>
        <taxon>Cyanophyceae</taxon>
        <taxon>Gomontiellales</taxon>
        <taxon>Chamaesiphonaceae</taxon>
        <taxon>Chamaesiphon</taxon>
    </lineage>
</organism>
<keyword evidence="12" id="KW-0963">Cytoplasm</keyword>
<dbReference type="RefSeq" id="WP_106310814.1">
    <property type="nucleotide sequence ID" value="NZ_PVWO01000444.1"/>
</dbReference>
<evidence type="ECO:0000256" key="1">
    <source>
        <dbReference type="ARBA" id="ARBA00000971"/>
    </source>
</evidence>
<evidence type="ECO:0000256" key="9">
    <source>
        <dbReference type="ARBA" id="ARBA00023306"/>
    </source>
</evidence>
<dbReference type="InterPro" id="IPR001179">
    <property type="entry name" value="PPIase_FKBP_dom"/>
</dbReference>
<name>A0A2T1FTE4_9CYAN</name>
<dbReference type="GO" id="GO:0043022">
    <property type="term" value="F:ribosome binding"/>
    <property type="evidence" value="ECO:0007669"/>
    <property type="project" value="TreeGrafter"/>
</dbReference>
<accession>A0A2T1FTE4</accession>
<evidence type="ECO:0000256" key="10">
    <source>
        <dbReference type="ARBA" id="ARBA00024849"/>
    </source>
</evidence>
<proteinExistence type="inferred from homology"/>
<dbReference type="InterPro" id="IPR008881">
    <property type="entry name" value="Trigger_fac_ribosome-bd_bac"/>
</dbReference>
<evidence type="ECO:0000256" key="5">
    <source>
        <dbReference type="ARBA" id="ARBA00022618"/>
    </source>
</evidence>
<evidence type="ECO:0000313" key="17">
    <source>
        <dbReference type="Proteomes" id="UP000238937"/>
    </source>
</evidence>
<dbReference type="InterPro" id="IPR005215">
    <property type="entry name" value="Trig_fac"/>
</dbReference>
<comment type="similarity">
    <text evidence="2 12 14">Belongs to the FKBP-type PPIase family. Tig subfamily.</text>
</comment>
<dbReference type="Gene3D" id="3.30.70.1050">
    <property type="entry name" value="Trigger factor ribosome-binding domain"/>
    <property type="match status" value="1"/>
</dbReference>
<dbReference type="SUPFAM" id="SSF54534">
    <property type="entry name" value="FKBP-like"/>
    <property type="match status" value="1"/>
</dbReference>
<evidence type="ECO:0000256" key="6">
    <source>
        <dbReference type="ARBA" id="ARBA00023110"/>
    </source>
</evidence>
<dbReference type="InterPro" id="IPR037041">
    <property type="entry name" value="Trigger_fac_C_sf"/>
</dbReference>
<dbReference type="Gene3D" id="1.10.3120.10">
    <property type="entry name" value="Trigger factor, C-terminal domain"/>
    <property type="match status" value="1"/>
</dbReference>
<dbReference type="PROSITE" id="PS50059">
    <property type="entry name" value="FKBP_PPIASE"/>
    <property type="match status" value="1"/>
</dbReference>
<evidence type="ECO:0000256" key="12">
    <source>
        <dbReference type="HAMAP-Rule" id="MF_00303"/>
    </source>
</evidence>
<dbReference type="HAMAP" id="MF_00303">
    <property type="entry name" value="Trigger_factor_Tig"/>
    <property type="match status" value="1"/>
</dbReference>
<keyword evidence="9 12" id="KW-0131">Cell cycle</keyword>
<dbReference type="PANTHER" id="PTHR30560:SF3">
    <property type="entry name" value="TRIGGER FACTOR-LIKE PROTEIN TIG, CHLOROPLASTIC"/>
    <property type="match status" value="1"/>
</dbReference>
<evidence type="ECO:0000256" key="8">
    <source>
        <dbReference type="ARBA" id="ARBA00023235"/>
    </source>
</evidence>
<dbReference type="GO" id="GO:0044183">
    <property type="term" value="F:protein folding chaperone"/>
    <property type="evidence" value="ECO:0007669"/>
    <property type="project" value="TreeGrafter"/>
</dbReference>